<dbReference type="GeneTree" id="ENSGT00940000164189"/>
<reference evidence="3" key="1">
    <citation type="journal article" date="2010" name="Science">
        <title>The genome of the Western clawed frog Xenopus tropicalis.</title>
        <authorList>
            <person name="Hellsten U."/>
            <person name="Harland R.M."/>
            <person name="Gilchrist M.J."/>
            <person name="Hendrix D."/>
            <person name="Jurka J."/>
            <person name="Kapitonov V."/>
            <person name="Ovcharenko I."/>
            <person name="Putnam N.H."/>
            <person name="Shu S."/>
            <person name="Taher L."/>
            <person name="Blitz I.L."/>
            <person name="Blumberg B."/>
            <person name="Dichmann D.S."/>
            <person name="Dubchak I."/>
            <person name="Amaya E."/>
            <person name="Detter J.C."/>
            <person name="Fletcher R."/>
            <person name="Gerhard D.S."/>
            <person name="Goodstein D."/>
            <person name="Graves T."/>
            <person name="Grigoriev I.V."/>
            <person name="Grimwood J."/>
            <person name="Kawashima T."/>
            <person name="Lindquist E."/>
            <person name="Lucas S.M."/>
            <person name="Mead P.E."/>
            <person name="Mitros T."/>
            <person name="Ogino H."/>
            <person name="Ohta Y."/>
            <person name="Poliakov A.V."/>
            <person name="Pollet N."/>
            <person name="Robert J."/>
            <person name="Salamov A."/>
            <person name="Sater A.K."/>
            <person name="Schmutz J."/>
            <person name="Terry A."/>
            <person name="Vize P.D."/>
            <person name="Warren W.C."/>
            <person name="Wells D."/>
            <person name="Wills A."/>
            <person name="Wilson R.K."/>
            <person name="Zimmerman L.B."/>
            <person name="Zorn A.M."/>
            <person name="Grainger R."/>
            <person name="Grammer T."/>
            <person name="Khokha M.K."/>
            <person name="Richardson P.M."/>
            <person name="Rokhsar D.S."/>
        </authorList>
    </citation>
    <scope>NUCLEOTIDE SEQUENCE [LARGE SCALE GENOMIC DNA]</scope>
    <source>
        <strain evidence="3">Nigerian</strain>
    </source>
</reference>
<sequence length="135" mass="14722">PLSATPLILLALKAVPGRCDPVPVPLSPTMKPGIGRCSLLFIIAIIFDVAGLILLLVGVFASLTAWDFYIYTGAVIIALSLVFWMLWYTGNVEVSNKELGLTLRMTGIKWLCEGKKGGCHYIGGVWNSHDQWGFI</sequence>
<dbReference type="InterPro" id="IPR029365">
    <property type="entry name" value="TMEM238"/>
</dbReference>
<dbReference type="InParanoid" id="A0A803JDJ2"/>
<reference evidence="3" key="2">
    <citation type="submission" date="2021-03" db="UniProtKB">
        <authorList>
            <consortium name="Ensembl"/>
        </authorList>
    </citation>
    <scope>IDENTIFICATION</scope>
</reference>
<accession>A0A803JDJ2</accession>
<feature type="signal peptide" evidence="2">
    <location>
        <begin position="1"/>
        <end position="19"/>
    </location>
</feature>
<feature type="chain" id="PRO_5030571073" description="Transmembrane protein 238 like" evidence="2">
    <location>
        <begin position="20"/>
        <end position="135"/>
    </location>
</feature>
<dbReference type="PANTHER" id="PTHR28613:SF8">
    <property type="entry name" value="LCCL DOMAIN-CONTAINING PROTEIN"/>
    <property type="match status" value="1"/>
</dbReference>
<dbReference type="Pfam" id="PF15125">
    <property type="entry name" value="TMEM238"/>
    <property type="match status" value="1"/>
</dbReference>
<evidence type="ECO:0000313" key="3">
    <source>
        <dbReference type="Ensembl" id="ENSXETP00000105965"/>
    </source>
</evidence>
<dbReference type="Ensembl" id="ENSXETT00000123720">
    <property type="protein sequence ID" value="ENSXETP00000105965"/>
    <property type="gene ID" value="ENSXETG00000046259"/>
</dbReference>
<protein>
    <recommendedName>
        <fullName evidence="4">Transmembrane protein 238 like</fullName>
    </recommendedName>
</protein>
<proteinExistence type="predicted"/>
<evidence type="ECO:0008006" key="4">
    <source>
        <dbReference type="Google" id="ProtNLM"/>
    </source>
</evidence>
<keyword evidence="2" id="KW-0732">Signal</keyword>
<keyword evidence="1" id="KW-0812">Transmembrane</keyword>
<dbReference type="PANTHER" id="PTHR28613">
    <property type="entry name" value="SI:CH211-232M10.4-RELATED"/>
    <property type="match status" value="1"/>
</dbReference>
<dbReference type="FunCoup" id="A0A803JDJ2">
    <property type="interactions" value="12"/>
</dbReference>
<feature type="transmembrane region" description="Helical" evidence="1">
    <location>
        <begin position="68"/>
        <end position="87"/>
    </location>
</feature>
<keyword evidence="1" id="KW-0472">Membrane</keyword>
<evidence type="ECO:0000256" key="2">
    <source>
        <dbReference type="SAM" id="SignalP"/>
    </source>
</evidence>
<keyword evidence="1" id="KW-1133">Transmembrane helix</keyword>
<organism evidence="3">
    <name type="scientific">Xenopus tropicalis</name>
    <name type="common">Western clawed frog</name>
    <name type="synonym">Silurana tropicalis</name>
    <dbReference type="NCBI Taxonomy" id="8364"/>
    <lineage>
        <taxon>Eukaryota</taxon>
        <taxon>Metazoa</taxon>
        <taxon>Chordata</taxon>
        <taxon>Craniata</taxon>
        <taxon>Vertebrata</taxon>
        <taxon>Euteleostomi</taxon>
        <taxon>Amphibia</taxon>
        <taxon>Batrachia</taxon>
        <taxon>Anura</taxon>
        <taxon>Pipoidea</taxon>
        <taxon>Pipidae</taxon>
        <taxon>Xenopodinae</taxon>
        <taxon>Xenopus</taxon>
        <taxon>Silurana</taxon>
    </lineage>
</organism>
<dbReference type="AlphaFoldDB" id="A0A803JDJ2"/>
<evidence type="ECO:0000256" key="1">
    <source>
        <dbReference type="SAM" id="Phobius"/>
    </source>
</evidence>
<feature type="transmembrane region" description="Helical" evidence="1">
    <location>
        <begin position="40"/>
        <end position="61"/>
    </location>
</feature>
<name>A0A803JDJ2_XENTR</name>